<dbReference type="GO" id="GO:0006355">
    <property type="term" value="P:regulation of DNA-templated transcription"/>
    <property type="evidence" value="ECO:0007669"/>
    <property type="project" value="InterPro"/>
</dbReference>
<dbReference type="InterPro" id="IPR000014">
    <property type="entry name" value="PAS"/>
</dbReference>
<dbReference type="AlphaFoldDB" id="A0A4R0YM99"/>
<name>A0A4R0YM99_9GAMM</name>
<proteinExistence type="predicted"/>
<dbReference type="SMART" id="SM00421">
    <property type="entry name" value="HTH_LUXR"/>
    <property type="match status" value="1"/>
</dbReference>
<dbReference type="PRINTS" id="PR00038">
    <property type="entry name" value="HTHLUXR"/>
</dbReference>
<protein>
    <submittedName>
        <fullName evidence="3">Helix-turn-helix transcriptional regulator</fullName>
    </submittedName>
</protein>
<gene>
    <name evidence="3" type="ORF">EZM97_30085</name>
</gene>
<evidence type="ECO:0000256" key="1">
    <source>
        <dbReference type="SAM" id="MobiDB-lite"/>
    </source>
</evidence>
<dbReference type="InterPro" id="IPR016032">
    <property type="entry name" value="Sig_transdc_resp-reg_C-effctor"/>
</dbReference>
<feature type="domain" description="HTH luxR-type" evidence="2">
    <location>
        <begin position="153"/>
        <end position="210"/>
    </location>
</feature>
<organism evidence="3 4">
    <name type="scientific">Dyella soli</name>
    <dbReference type="NCBI Taxonomy" id="522319"/>
    <lineage>
        <taxon>Bacteria</taxon>
        <taxon>Pseudomonadati</taxon>
        <taxon>Pseudomonadota</taxon>
        <taxon>Gammaproteobacteria</taxon>
        <taxon>Lysobacterales</taxon>
        <taxon>Rhodanobacteraceae</taxon>
        <taxon>Dyella</taxon>
    </lineage>
</organism>
<feature type="region of interest" description="Disordered" evidence="1">
    <location>
        <begin position="1"/>
        <end position="21"/>
    </location>
</feature>
<dbReference type="Proteomes" id="UP000291822">
    <property type="component" value="Unassembled WGS sequence"/>
</dbReference>
<keyword evidence="4" id="KW-1185">Reference proteome</keyword>
<evidence type="ECO:0000259" key="2">
    <source>
        <dbReference type="SMART" id="SM00421"/>
    </source>
</evidence>
<evidence type="ECO:0000313" key="4">
    <source>
        <dbReference type="Proteomes" id="UP000291822"/>
    </source>
</evidence>
<evidence type="ECO:0000313" key="3">
    <source>
        <dbReference type="EMBL" id="TCI06879.1"/>
    </source>
</evidence>
<dbReference type="Pfam" id="PF13188">
    <property type="entry name" value="PAS_8"/>
    <property type="match status" value="1"/>
</dbReference>
<accession>A0A4R0YM99</accession>
<dbReference type="GO" id="GO:0003677">
    <property type="term" value="F:DNA binding"/>
    <property type="evidence" value="ECO:0007669"/>
    <property type="project" value="InterPro"/>
</dbReference>
<dbReference type="InterPro" id="IPR000792">
    <property type="entry name" value="Tscrpt_reg_LuxR_C"/>
</dbReference>
<dbReference type="RefSeq" id="WP_131411737.1">
    <property type="nucleotide sequence ID" value="NZ_SJTG01000005.1"/>
</dbReference>
<sequence length="218" mass="22945">MRQLPQPMTVHGHGVQPRPADAAADPVLAQVLDQLPTGVVLVDAASRLCYANREARDILATRDGLADSPAGLAATSAADTRRLRQALALMGMAIPGAGDSSAPRYLCLPRAAPRAPPLLLRLLALPGPPARTVVFITAPEHLPPVSREAMMAIFGLTPREAALAGLLADGHELRDCAQLLAIGEGTARNHLKHVFEKTAKHSQVALVAQLCRLAGTTR</sequence>
<dbReference type="Gene3D" id="1.10.10.10">
    <property type="entry name" value="Winged helix-like DNA-binding domain superfamily/Winged helix DNA-binding domain"/>
    <property type="match status" value="1"/>
</dbReference>
<dbReference type="SUPFAM" id="SSF46894">
    <property type="entry name" value="C-terminal effector domain of the bipartite response regulators"/>
    <property type="match status" value="1"/>
</dbReference>
<dbReference type="EMBL" id="SJTG01000005">
    <property type="protein sequence ID" value="TCI06879.1"/>
    <property type="molecule type" value="Genomic_DNA"/>
</dbReference>
<dbReference type="InterPro" id="IPR036388">
    <property type="entry name" value="WH-like_DNA-bd_sf"/>
</dbReference>
<comment type="caution">
    <text evidence="3">The sequence shown here is derived from an EMBL/GenBank/DDBJ whole genome shotgun (WGS) entry which is preliminary data.</text>
</comment>
<reference evidence="3 4" key="1">
    <citation type="submission" date="2019-02" db="EMBL/GenBank/DDBJ databases">
        <title>Dyella amyloliquefaciens sp. nov., isolated from forest soil.</title>
        <authorList>
            <person name="Gao Z.-H."/>
            <person name="Qiu L.-H."/>
        </authorList>
    </citation>
    <scope>NUCLEOTIDE SEQUENCE [LARGE SCALE GENOMIC DNA]</scope>
    <source>
        <strain evidence="3 4">KACC 12747</strain>
    </source>
</reference>